<evidence type="ECO:0008006" key="3">
    <source>
        <dbReference type="Google" id="ProtNLM"/>
    </source>
</evidence>
<name>A0A0V0ZYV4_9BILA</name>
<reference evidence="1 2" key="1">
    <citation type="submission" date="2015-01" db="EMBL/GenBank/DDBJ databases">
        <title>Evolution of Trichinella species and genotypes.</title>
        <authorList>
            <person name="Korhonen P.K."/>
            <person name="Edoardo P."/>
            <person name="Giuseppe L.R."/>
            <person name="Gasser R.B."/>
        </authorList>
    </citation>
    <scope>NUCLEOTIDE SEQUENCE [LARGE SCALE GENOMIC DNA]</scope>
    <source>
        <strain evidence="1">ISS2496</strain>
    </source>
</reference>
<dbReference type="OrthoDB" id="5914610at2759"/>
<organism evidence="1 2">
    <name type="scientific">Trichinella patagoniensis</name>
    <dbReference type="NCBI Taxonomy" id="990121"/>
    <lineage>
        <taxon>Eukaryota</taxon>
        <taxon>Metazoa</taxon>
        <taxon>Ecdysozoa</taxon>
        <taxon>Nematoda</taxon>
        <taxon>Enoplea</taxon>
        <taxon>Dorylaimia</taxon>
        <taxon>Trichinellida</taxon>
        <taxon>Trichinellidae</taxon>
        <taxon>Trichinella</taxon>
    </lineage>
</organism>
<dbReference type="SUPFAM" id="SSF54791">
    <property type="entry name" value="Eukaryotic type KH-domain (KH-domain type I)"/>
    <property type="match status" value="1"/>
</dbReference>
<protein>
    <recommendedName>
        <fullName evidence="3">Protein quaking-B</fullName>
    </recommendedName>
</protein>
<evidence type="ECO:0000313" key="2">
    <source>
        <dbReference type="Proteomes" id="UP000054783"/>
    </source>
</evidence>
<dbReference type="AlphaFoldDB" id="A0A0V0ZYV4"/>
<keyword evidence="2" id="KW-1185">Reference proteome</keyword>
<dbReference type="GO" id="GO:0003723">
    <property type="term" value="F:RNA binding"/>
    <property type="evidence" value="ECO:0007669"/>
    <property type="project" value="InterPro"/>
</dbReference>
<dbReference type="STRING" id="990121.A0A0V0ZYV4"/>
<accession>A0A0V0ZYV4</accession>
<proteinExistence type="predicted"/>
<sequence length="436" mass="50163">MSSLSQLSSTVKQVDEDSTEQFIRQLIINVKEHILLHHVNKLLALPMIQNIIQIPTPEPSGQIKKGFAETCYSTAGLPYNMTGRIIGPRGCTIFVEPDYESIVKFKIWKAFQLIYYLLRMDPSGKDMVQAIQSDDFKFYESQVEIIIKFFIIQQHYHSDINDVSAVSSNHYSVGKRFSVEMLKVLEKQMLTSHMNNLLAFPVFHDIFSIPSPAASGRVTNGYAKKIYSILDFSFNIAGRIIGPRVYRCRIRPRWKEVNALQIEVFVERDFESNVKFKLWRAFECINCLQKSFFSDEDMVNAIQLKDLKFYATQAEMLKVHFAINLSGVDSLNAPLNEKNSFIIVGIVDMFQKLEENILLYHRKNLLTLTSLQNIFYLPPPVQIGEIKNAFAMKIYSSLHYPFDVAKRIIGPNSLTAKAIQNICECHIQVIHEKKTR</sequence>
<gene>
    <name evidence="1" type="ORF">T12_7010</name>
</gene>
<comment type="caution">
    <text evidence="1">The sequence shown here is derived from an EMBL/GenBank/DDBJ whole genome shotgun (WGS) entry which is preliminary data.</text>
</comment>
<dbReference type="EMBL" id="JYDQ01000063">
    <property type="protein sequence ID" value="KRY17322.1"/>
    <property type="molecule type" value="Genomic_DNA"/>
</dbReference>
<dbReference type="Proteomes" id="UP000054783">
    <property type="component" value="Unassembled WGS sequence"/>
</dbReference>
<evidence type="ECO:0000313" key="1">
    <source>
        <dbReference type="EMBL" id="KRY17322.1"/>
    </source>
</evidence>
<dbReference type="InterPro" id="IPR036612">
    <property type="entry name" value="KH_dom_type_1_sf"/>
</dbReference>